<keyword evidence="6 9" id="KW-1133">Transmembrane helix</keyword>
<evidence type="ECO:0000256" key="9">
    <source>
        <dbReference type="SAM" id="Phobius"/>
    </source>
</evidence>
<evidence type="ECO:0000256" key="3">
    <source>
        <dbReference type="ARBA" id="ARBA00022448"/>
    </source>
</evidence>
<gene>
    <name evidence="10" type="ORF">NQZ67_06155</name>
</gene>
<dbReference type="GO" id="GO:0050897">
    <property type="term" value="F:cobalt ion binding"/>
    <property type="evidence" value="ECO:0007669"/>
    <property type="project" value="TreeGrafter"/>
</dbReference>
<reference evidence="10" key="1">
    <citation type="submission" date="2022-08" db="EMBL/GenBank/DDBJ databases">
        <title>The genomic sequence of strain Paenibacillus sp. SCIV0701.</title>
        <authorList>
            <person name="Zhao H."/>
        </authorList>
    </citation>
    <scope>NUCLEOTIDE SEQUENCE</scope>
    <source>
        <strain evidence="10">SCIV0701</strain>
    </source>
</reference>
<accession>A0A9X2S7T1</accession>
<feature type="region of interest" description="Disordered" evidence="8">
    <location>
        <begin position="19"/>
        <end position="63"/>
    </location>
</feature>
<evidence type="ECO:0000256" key="8">
    <source>
        <dbReference type="SAM" id="MobiDB-lite"/>
    </source>
</evidence>
<dbReference type="InterPro" id="IPR002523">
    <property type="entry name" value="MgTranspt_CorA/ZnTranspt_ZntB"/>
</dbReference>
<evidence type="ECO:0000256" key="1">
    <source>
        <dbReference type="ARBA" id="ARBA00004651"/>
    </source>
</evidence>
<keyword evidence="4" id="KW-1003">Cell membrane</keyword>
<feature type="transmembrane region" description="Helical" evidence="9">
    <location>
        <begin position="284"/>
        <end position="303"/>
    </location>
</feature>
<dbReference type="Gene3D" id="1.20.58.340">
    <property type="entry name" value="Magnesium transport protein CorA, transmembrane region"/>
    <property type="match status" value="1"/>
</dbReference>
<evidence type="ECO:0000256" key="7">
    <source>
        <dbReference type="ARBA" id="ARBA00023136"/>
    </source>
</evidence>
<evidence type="ECO:0000256" key="4">
    <source>
        <dbReference type="ARBA" id="ARBA00022475"/>
    </source>
</evidence>
<dbReference type="PANTHER" id="PTHR46494:SF2">
    <property type="entry name" value="MAGNESIUM TRANSPORT PROTEIN CORA"/>
    <property type="match status" value="1"/>
</dbReference>
<dbReference type="GO" id="GO:0015095">
    <property type="term" value="F:magnesium ion transmembrane transporter activity"/>
    <property type="evidence" value="ECO:0007669"/>
    <property type="project" value="TreeGrafter"/>
</dbReference>
<name>A0A9X2S7T1_9BACL</name>
<dbReference type="GO" id="GO:0015087">
    <property type="term" value="F:cobalt ion transmembrane transporter activity"/>
    <property type="evidence" value="ECO:0007669"/>
    <property type="project" value="TreeGrafter"/>
</dbReference>
<feature type="compositionally biased region" description="Basic residues" evidence="8">
    <location>
        <begin position="365"/>
        <end position="375"/>
    </location>
</feature>
<dbReference type="InterPro" id="IPR045861">
    <property type="entry name" value="CorA_cytoplasmic_dom"/>
</dbReference>
<organism evidence="10 11">
    <name type="scientific">Paenibacillus soyae</name>
    <dbReference type="NCBI Taxonomy" id="2969249"/>
    <lineage>
        <taxon>Bacteria</taxon>
        <taxon>Bacillati</taxon>
        <taxon>Bacillota</taxon>
        <taxon>Bacilli</taxon>
        <taxon>Bacillales</taxon>
        <taxon>Paenibacillaceae</taxon>
        <taxon>Paenibacillus</taxon>
    </lineage>
</organism>
<feature type="region of interest" description="Disordered" evidence="8">
    <location>
        <begin position="355"/>
        <end position="397"/>
    </location>
</feature>
<evidence type="ECO:0000256" key="6">
    <source>
        <dbReference type="ARBA" id="ARBA00022989"/>
    </source>
</evidence>
<comment type="similarity">
    <text evidence="2">Belongs to the CorA metal ion transporter (MIT) (TC 1.A.35) family.</text>
</comment>
<keyword evidence="7 9" id="KW-0472">Membrane</keyword>
<dbReference type="InterPro" id="IPR045863">
    <property type="entry name" value="CorA_TM1_TM2"/>
</dbReference>
<evidence type="ECO:0000313" key="10">
    <source>
        <dbReference type="EMBL" id="MCR2803465.1"/>
    </source>
</evidence>
<dbReference type="PANTHER" id="PTHR46494">
    <property type="entry name" value="CORA FAMILY METAL ION TRANSPORTER (EUROFUNG)"/>
    <property type="match status" value="1"/>
</dbReference>
<keyword evidence="5 9" id="KW-0812">Transmembrane</keyword>
<keyword evidence="11" id="KW-1185">Reference proteome</keyword>
<comment type="caution">
    <text evidence="10">The sequence shown here is derived from an EMBL/GenBank/DDBJ whole genome shotgun (WGS) entry which is preliminary data.</text>
</comment>
<feature type="transmembrane region" description="Helical" evidence="9">
    <location>
        <begin position="315"/>
        <end position="335"/>
    </location>
</feature>
<dbReference type="EMBL" id="JANIPJ010000003">
    <property type="protein sequence ID" value="MCR2803465.1"/>
    <property type="molecule type" value="Genomic_DNA"/>
</dbReference>
<dbReference type="Pfam" id="PF01544">
    <property type="entry name" value="CorA"/>
    <property type="match status" value="1"/>
</dbReference>
<dbReference type="SUPFAM" id="SSF143865">
    <property type="entry name" value="CorA soluble domain-like"/>
    <property type="match status" value="1"/>
</dbReference>
<keyword evidence="3" id="KW-0813">Transport</keyword>
<feature type="compositionally biased region" description="Low complexity" evidence="8">
    <location>
        <begin position="380"/>
        <end position="390"/>
    </location>
</feature>
<protein>
    <submittedName>
        <fullName evidence="10">Magnesium transporter CorA family protein</fullName>
    </submittedName>
</protein>
<evidence type="ECO:0000256" key="2">
    <source>
        <dbReference type="ARBA" id="ARBA00009765"/>
    </source>
</evidence>
<comment type="subcellular location">
    <subcellularLocation>
        <location evidence="1">Cell membrane</location>
        <topology evidence="1">Multi-pass membrane protein</topology>
    </subcellularLocation>
</comment>
<dbReference type="GO" id="GO:0005886">
    <property type="term" value="C:plasma membrane"/>
    <property type="evidence" value="ECO:0007669"/>
    <property type="project" value="UniProtKB-SubCell"/>
</dbReference>
<dbReference type="Proteomes" id="UP001141950">
    <property type="component" value="Unassembled WGS sequence"/>
</dbReference>
<dbReference type="GO" id="GO:0000287">
    <property type="term" value="F:magnesium ion binding"/>
    <property type="evidence" value="ECO:0007669"/>
    <property type="project" value="TreeGrafter"/>
</dbReference>
<dbReference type="RefSeq" id="WP_257443767.1">
    <property type="nucleotide sequence ID" value="NZ_JANIPJ010000003.1"/>
</dbReference>
<evidence type="ECO:0000256" key="5">
    <source>
        <dbReference type="ARBA" id="ARBA00022692"/>
    </source>
</evidence>
<dbReference type="CDD" id="cd12821">
    <property type="entry name" value="EcCorA_ZntB-like"/>
    <property type="match status" value="1"/>
</dbReference>
<evidence type="ECO:0000313" key="11">
    <source>
        <dbReference type="Proteomes" id="UP001141950"/>
    </source>
</evidence>
<dbReference type="SUPFAM" id="SSF144083">
    <property type="entry name" value="Magnesium transport protein CorA, transmembrane region"/>
    <property type="match status" value="1"/>
</dbReference>
<dbReference type="AlphaFoldDB" id="A0A9X2S7T1"/>
<proteinExistence type="inferred from homology"/>
<sequence length="397" mass="45211">MIHRMLRYPGGWEWHVVQQAKSQPTEQKPLPSRKSAARSENAGAPTTVNRLSALTEEKAAPPEDEALELKKRFPECAGWVDECLHRRTNHISVEDAPDLGSLLSGTLMIQVSEDQSDMQPLHFWLSAKRLITMHEDMRIPLRLQYGANTHKYEECELAPEAFFVMVGVLLETFHTGLDGFERRLGELESSMRSENRTGLLDVIIERRYDLLHWSHLFIPIRELHVAAQESFPEQLAEREAFVRITHKLERIETLLKHYAVEIDTLISMDDAISGFRGNDIMKTLTIFTVLCLPASVFGALLGTNFDKLPFKTEPWGFSALVTGVAVLTVFIYIWLWKKGWTGDLLNKRGTPAMFAGKQEQETRSARHGKRSKRTAKPSGDDSPSPDQPLLRSRRNRT</sequence>